<dbReference type="GO" id="GO:0055085">
    <property type="term" value="P:transmembrane transport"/>
    <property type="evidence" value="ECO:0007669"/>
    <property type="project" value="InterPro"/>
</dbReference>
<evidence type="ECO:0000256" key="5">
    <source>
        <dbReference type="ARBA" id="ARBA00022519"/>
    </source>
</evidence>
<dbReference type="PROSITE" id="PS52015">
    <property type="entry name" value="TONB_CTD"/>
    <property type="match status" value="1"/>
</dbReference>
<keyword evidence="6 11" id="KW-0812">Transmembrane</keyword>
<dbReference type="EMBL" id="VDMB01000015">
    <property type="protein sequence ID" value="TYT74108.1"/>
    <property type="molecule type" value="Genomic_DNA"/>
</dbReference>
<dbReference type="GO" id="GO:0030288">
    <property type="term" value="C:outer membrane-bounded periplasmic space"/>
    <property type="evidence" value="ECO:0007669"/>
    <property type="project" value="InterPro"/>
</dbReference>
<dbReference type="InterPro" id="IPR006260">
    <property type="entry name" value="TonB/TolA_C"/>
</dbReference>
<evidence type="ECO:0000259" key="12">
    <source>
        <dbReference type="PROSITE" id="PS52015"/>
    </source>
</evidence>
<dbReference type="GO" id="GO:0015891">
    <property type="term" value="P:siderophore transport"/>
    <property type="evidence" value="ECO:0007669"/>
    <property type="project" value="InterPro"/>
</dbReference>
<dbReference type="AlphaFoldDB" id="A0A5S5MEL3"/>
<evidence type="ECO:0000256" key="1">
    <source>
        <dbReference type="ARBA" id="ARBA00004383"/>
    </source>
</evidence>
<keyword evidence="7" id="KW-0653">Protein transport</keyword>
<dbReference type="PRINTS" id="PR01374">
    <property type="entry name" value="TONBPROTEIN"/>
</dbReference>
<evidence type="ECO:0000256" key="9">
    <source>
        <dbReference type="ARBA" id="ARBA00023136"/>
    </source>
</evidence>
<reference evidence="13 14" key="1">
    <citation type="submission" date="2019-06" db="EMBL/GenBank/DDBJ databases">
        <title>Desulfobotulus mexicanus sp. nov., a novel sulfate-reducing bacterium isolated from the sediment of an alkaline crater lake in Mexico.</title>
        <authorList>
            <person name="Hirschler-Rea A."/>
        </authorList>
    </citation>
    <scope>NUCLEOTIDE SEQUENCE [LARGE SCALE GENOMIC DNA]</scope>
    <source>
        <strain evidence="13 14">PAR22N</strain>
    </source>
</reference>
<evidence type="ECO:0000256" key="10">
    <source>
        <dbReference type="SAM" id="MobiDB-lite"/>
    </source>
</evidence>
<keyword evidence="9 11" id="KW-0472">Membrane</keyword>
<dbReference type="Gene3D" id="3.30.2420.10">
    <property type="entry name" value="TonB"/>
    <property type="match status" value="1"/>
</dbReference>
<evidence type="ECO:0000256" key="11">
    <source>
        <dbReference type="SAM" id="Phobius"/>
    </source>
</evidence>
<dbReference type="GO" id="GO:0031992">
    <property type="term" value="F:energy transducer activity"/>
    <property type="evidence" value="ECO:0007669"/>
    <property type="project" value="InterPro"/>
</dbReference>
<organism evidence="13 14">
    <name type="scientific">Desulfobotulus mexicanus</name>
    <dbReference type="NCBI Taxonomy" id="2586642"/>
    <lineage>
        <taxon>Bacteria</taxon>
        <taxon>Pseudomonadati</taxon>
        <taxon>Thermodesulfobacteriota</taxon>
        <taxon>Desulfobacteria</taxon>
        <taxon>Desulfobacterales</taxon>
        <taxon>Desulfobacteraceae</taxon>
        <taxon>Desulfobotulus</taxon>
    </lineage>
</organism>
<dbReference type="OrthoDB" id="9810145at2"/>
<dbReference type="PANTHER" id="PTHR33446">
    <property type="entry name" value="PROTEIN TONB-RELATED"/>
    <property type="match status" value="1"/>
</dbReference>
<dbReference type="InterPro" id="IPR051045">
    <property type="entry name" value="TonB-dependent_transducer"/>
</dbReference>
<name>A0A5S5MEL3_9BACT</name>
<evidence type="ECO:0000313" key="14">
    <source>
        <dbReference type="Proteomes" id="UP000321899"/>
    </source>
</evidence>
<comment type="similarity">
    <text evidence="2">Belongs to the TonB family.</text>
</comment>
<dbReference type="Proteomes" id="UP000321899">
    <property type="component" value="Unassembled WGS sequence"/>
</dbReference>
<keyword evidence="8 11" id="KW-1133">Transmembrane helix</keyword>
<accession>A0A5S5MEL3</accession>
<evidence type="ECO:0000256" key="6">
    <source>
        <dbReference type="ARBA" id="ARBA00022692"/>
    </source>
</evidence>
<keyword evidence="14" id="KW-1185">Reference proteome</keyword>
<evidence type="ECO:0000313" key="13">
    <source>
        <dbReference type="EMBL" id="TYT74108.1"/>
    </source>
</evidence>
<dbReference type="Pfam" id="PF03544">
    <property type="entry name" value="TonB_C"/>
    <property type="match status" value="1"/>
</dbReference>
<comment type="subcellular location">
    <subcellularLocation>
        <location evidence="1">Cell inner membrane</location>
        <topology evidence="1">Single-pass membrane protein</topology>
        <orientation evidence="1">Periplasmic side</orientation>
    </subcellularLocation>
</comment>
<dbReference type="SUPFAM" id="SSF74653">
    <property type="entry name" value="TolA/TonB C-terminal domain"/>
    <property type="match status" value="1"/>
</dbReference>
<keyword evidence="5" id="KW-0997">Cell inner membrane</keyword>
<gene>
    <name evidence="13" type="ORF">FIM25_11900</name>
</gene>
<proteinExistence type="inferred from homology"/>
<evidence type="ECO:0000256" key="7">
    <source>
        <dbReference type="ARBA" id="ARBA00022927"/>
    </source>
</evidence>
<comment type="caution">
    <text evidence="13">The sequence shown here is derived from an EMBL/GenBank/DDBJ whole genome shotgun (WGS) entry which is preliminary data.</text>
</comment>
<dbReference type="GO" id="GO:0015031">
    <property type="term" value="P:protein transport"/>
    <property type="evidence" value="ECO:0007669"/>
    <property type="project" value="UniProtKB-KW"/>
</dbReference>
<protein>
    <submittedName>
        <fullName evidence="13">Energy transducer TonB</fullName>
    </submittedName>
</protein>
<feature type="region of interest" description="Disordered" evidence="10">
    <location>
        <begin position="61"/>
        <end position="100"/>
    </location>
</feature>
<evidence type="ECO:0000256" key="3">
    <source>
        <dbReference type="ARBA" id="ARBA00022448"/>
    </source>
</evidence>
<dbReference type="RefSeq" id="WP_139449594.1">
    <property type="nucleotide sequence ID" value="NZ_VDMB01000015.1"/>
</dbReference>
<evidence type="ECO:0000256" key="4">
    <source>
        <dbReference type="ARBA" id="ARBA00022475"/>
    </source>
</evidence>
<evidence type="ECO:0000256" key="2">
    <source>
        <dbReference type="ARBA" id="ARBA00006555"/>
    </source>
</evidence>
<evidence type="ECO:0000256" key="8">
    <source>
        <dbReference type="ARBA" id="ARBA00022989"/>
    </source>
</evidence>
<feature type="transmembrane region" description="Helical" evidence="11">
    <location>
        <begin position="29"/>
        <end position="54"/>
    </location>
</feature>
<feature type="domain" description="TonB C-terminal" evidence="12">
    <location>
        <begin position="148"/>
        <end position="241"/>
    </location>
</feature>
<dbReference type="GO" id="GO:0005886">
    <property type="term" value="C:plasma membrane"/>
    <property type="evidence" value="ECO:0007669"/>
    <property type="project" value="UniProtKB-SubCell"/>
</dbReference>
<dbReference type="InterPro" id="IPR003538">
    <property type="entry name" value="TonB"/>
</dbReference>
<keyword evidence="4" id="KW-1003">Cell membrane</keyword>
<sequence length="241" mass="26316">MPPKAHKEKKGVRPLLYPQKGAGPFSGRAFAYVAAMGLALLVTLGIFAMVPWMIGPPPSASDLERMSSVQLRDLRPPEPEPEPEPPMPPEEKPPEPDVPMEQIMQRPLPEVPQMESIPFTPDLSLSAVAGPAIAPPPPAGPMTFEAGEVDVAPRTMVQTPPVYPFRARRMGIEGWVRVRFLVGTDGVPRNIYVLEADPEGVFEDAVIQAISNWRFEAAVMEGRRVAAWVVTPVRFQLGGNS</sequence>
<dbReference type="NCBIfam" id="TIGR01352">
    <property type="entry name" value="tonB_Cterm"/>
    <property type="match status" value="1"/>
</dbReference>
<keyword evidence="3" id="KW-0813">Transport</keyword>
<dbReference type="InterPro" id="IPR037682">
    <property type="entry name" value="TonB_C"/>
</dbReference>